<dbReference type="PANTHER" id="PTHR45648">
    <property type="entry name" value="GDSL LIPASE/ACYLHYDROLASE FAMILY PROTEIN (AFU_ORTHOLOGUE AFUA_4G14700)"/>
    <property type="match status" value="1"/>
</dbReference>
<dbReference type="InterPro" id="IPR051058">
    <property type="entry name" value="GDSL_Est/Lipase"/>
</dbReference>
<gene>
    <name evidence="3" type="ORF">SUNI508_02997</name>
</gene>
<dbReference type="Gene3D" id="3.40.50.1110">
    <property type="entry name" value="SGNH hydrolase"/>
    <property type="match status" value="1"/>
</dbReference>
<keyword evidence="1" id="KW-0378">Hydrolase</keyword>
<evidence type="ECO:0000313" key="3">
    <source>
        <dbReference type="EMBL" id="KAK9425636.1"/>
    </source>
</evidence>
<dbReference type="Proteomes" id="UP001408356">
    <property type="component" value="Unassembled WGS sequence"/>
</dbReference>
<keyword evidence="2" id="KW-0732">Signal</keyword>
<sequence length="352" mass="38882">MLFLQLLLAVGAAASSCDAGEPRGVANLISFGDSYTDEGRLGAYYANNGSAPPPGTSTAGSNFTSTGGYAWGHFASQQLGAKYYDYAVSGAFCSNEIFSRFLAGINRTFPSVLEDEIPSFLEDIAFVDAATGTNTFYTDRESDNTVYALWIGTNDLGLDAFLTDSQEPGLTITDFIDCIWQVFDAVYKTGGRRFVLLNTAPLEHSPLYAAPQNGGVGDDHYWTDKATYNMTEYEQKMKEYTTNVNTMFDYGVPVELKIKSRWPDASVTIFNVHQLILDIRGEPEKYLDAPANVTGHYYYCSVDGSYCTTSENPLSSFLWYDELHPSERTDQIIADEFVRAVSGNSTYASYWV</sequence>
<dbReference type="EMBL" id="JARVKF010000013">
    <property type="protein sequence ID" value="KAK9425636.1"/>
    <property type="molecule type" value="Genomic_DNA"/>
</dbReference>
<accession>A0ABR2VGH5</accession>
<proteinExistence type="predicted"/>
<reference evidence="3 4" key="1">
    <citation type="journal article" date="2024" name="J. Plant Pathol.">
        <title>Sequence and assembly of the genome of Seiridium unicorne, isolate CBS 538.82, causal agent of cypress canker disease.</title>
        <authorList>
            <person name="Scali E."/>
            <person name="Rocca G.D."/>
            <person name="Danti R."/>
            <person name="Garbelotto M."/>
            <person name="Barberini S."/>
            <person name="Baroncelli R."/>
            <person name="Emiliani G."/>
        </authorList>
    </citation>
    <scope>NUCLEOTIDE SEQUENCE [LARGE SCALE GENOMIC DNA]</scope>
    <source>
        <strain evidence="3 4">BM-138-508</strain>
    </source>
</reference>
<evidence type="ECO:0000256" key="1">
    <source>
        <dbReference type="ARBA" id="ARBA00022801"/>
    </source>
</evidence>
<protein>
    <submittedName>
        <fullName evidence="3">Acetylesterase</fullName>
    </submittedName>
</protein>
<dbReference type="Pfam" id="PF00657">
    <property type="entry name" value="Lipase_GDSL"/>
    <property type="match status" value="1"/>
</dbReference>
<evidence type="ECO:0000313" key="4">
    <source>
        <dbReference type="Proteomes" id="UP001408356"/>
    </source>
</evidence>
<dbReference type="InterPro" id="IPR001087">
    <property type="entry name" value="GDSL"/>
</dbReference>
<name>A0ABR2VGH5_9PEZI</name>
<evidence type="ECO:0000256" key="2">
    <source>
        <dbReference type="SAM" id="SignalP"/>
    </source>
</evidence>
<dbReference type="CDD" id="cd01846">
    <property type="entry name" value="fatty_acyltransferase_like"/>
    <property type="match status" value="1"/>
</dbReference>
<comment type="caution">
    <text evidence="3">The sequence shown here is derived from an EMBL/GenBank/DDBJ whole genome shotgun (WGS) entry which is preliminary data.</text>
</comment>
<organism evidence="3 4">
    <name type="scientific">Seiridium unicorne</name>
    <dbReference type="NCBI Taxonomy" id="138068"/>
    <lineage>
        <taxon>Eukaryota</taxon>
        <taxon>Fungi</taxon>
        <taxon>Dikarya</taxon>
        <taxon>Ascomycota</taxon>
        <taxon>Pezizomycotina</taxon>
        <taxon>Sordariomycetes</taxon>
        <taxon>Xylariomycetidae</taxon>
        <taxon>Amphisphaeriales</taxon>
        <taxon>Sporocadaceae</taxon>
        <taxon>Seiridium</taxon>
    </lineage>
</organism>
<dbReference type="InterPro" id="IPR036514">
    <property type="entry name" value="SGNH_hydro_sf"/>
</dbReference>
<dbReference type="SUPFAM" id="SSF52266">
    <property type="entry name" value="SGNH hydrolase"/>
    <property type="match status" value="1"/>
</dbReference>
<keyword evidence="4" id="KW-1185">Reference proteome</keyword>
<dbReference type="PANTHER" id="PTHR45648:SF22">
    <property type="entry name" value="GDSL LIPASE_ACYLHYDROLASE FAMILY PROTEIN (AFU_ORTHOLOGUE AFUA_4G14700)"/>
    <property type="match status" value="1"/>
</dbReference>
<feature type="chain" id="PRO_5046620559" evidence="2">
    <location>
        <begin position="20"/>
        <end position="352"/>
    </location>
</feature>
<feature type="signal peptide" evidence="2">
    <location>
        <begin position="1"/>
        <end position="19"/>
    </location>
</feature>